<dbReference type="AlphaFoldDB" id="A0A383A5B4"/>
<reference evidence="1" key="1">
    <citation type="submission" date="2018-05" db="EMBL/GenBank/DDBJ databases">
        <authorList>
            <person name="Lanie J.A."/>
            <person name="Ng W.-L."/>
            <person name="Kazmierczak K.M."/>
            <person name="Andrzejewski T.M."/>
            <person name="Davidsen T.M."/>
            <person name="Wayne K.J."/>
            <person name="Tettelin H."/>
            <person name="Glass J.I."/>
            <person name="Rusch D."/>
            <person name="Podicherti R."/>
            <person name="Tsui H.-C.T."/>
            <person name="Winkler M.E."/>
        </authorList>
    </citation>
    <scope>NUCLEOTIDE SEQUENCE</scope>
</reference>
<dbReference type="EMBL" id="UINC01189405">
    <property type="protein sequence ID" value="SVE03076.1"/>
    <property type="molecule type" value="Genomic_DNA"/>
</dbReference>
<accession>A0A383A5B4</accession>
<protein>
    <submittedName>
        <fullName evidence="1">Uncharacterized protein</fullName>
    </submittedName>
</protein>
<name>A0A383A5B4_9ZZZZ</name>
<gene>
    <name evidence="1" type="ORF">METZ01_LOCUS455930</name>
</gene>
<organism evidence="1">
    <name type="scientific">marine metagenome</name>
    <dbReference type="NCBI Taxonomy" id="408172"/>
    <lineage>
        <taxon>unclassified sequences</taxon>
        <taxon>metagenomes</taxon>
        <taxon>ecological metagenomes</taxon>
    </lineage>
</organism>
<proteinExistence type="predicted"/>
<evidence type="ECO:0000313" key="1">
    <source>
        <dbReference type="EMBL" id="SVE03076.1"/>
    </source>
</evidence>
<sequence>MQSHIAYLTISQPPASISTGGQFMDIVEALNLVCDPMEYIEGGKDN</sequence>